<feature type="transmembrane region" description="Helical" evidence="6">
    <location>
        <begin position="54"/>
        <end position="75"/>
    </location>
</feature>
<evidence type="ECO:0000256" key="4">
    <source>
        <dbReference type="ARBA" id="ARBA00023136"/>
    </source>
</evidence>
<dbReference type="PANTHER" id="PTHR33048:SF146">
    <property type="entry name" value="INTEGRAL MEMBRANE PROTEIN"/>
    <property type="match status" value="1"/>
</dbReference>
<dbReference type="STRING" id="1448318.A0A319E556"/>
<keyword evidence="3 6" id="KW-1133">Transmembrane helix</keyword>
<accession>A0A319E556</accession>
<dbReference type="GO" id="GO:0016020">
    <property type="term" value="C:membrane"/>
    <property type="evidence" value="ECO:0007669"/>
    <property type="project" value="UniProtKB-SubCell"/>
</dbReference>
<dbReference type="VEuPathDB" id="FungiDB:BO78DRAFT_419980"/>
<keyword evidence="2 6" id="KW-0812">Transmembrane</keyword>
<proteinExistence type="inferred from homology"/>
<dbReference type="PANTHER" id="PTHR33048">
    <property type="entry name" value="PTH11-LIKE INTEGRAL MEMBRANE PROTEIN (AFU_ORTHOLOGUE AFUA_5G11245)"/>
    <property type="match status" value="1"/>
</dbReference>
<reference evidence="8 9" key="1">
    <citation type="submission" date="2018-02" db="EMBL/GenBank/DDBJ databases">
        <title>The genomes of Aspergillus section Nigri reveals drivers in fungal speciation.</title>
        <authorList>
            <consortium name="DOE Joint Genome Institute"/>
            <person name="Vesth T.C."/>
            <person name="Nybo J."/>
            <person name="Theobald S."/>
            <person name="Brandl J."/>
            <person name="Frisvad J.C."/>
            <person name="Nielsen K.F."/>
            <person name="Lyhne E.K."/>
            <person name="Kogle M.E."/>
            <person name="Kuo A."/>
            <person name="Riley R."/>
            <person name="Clum A."/>
            <person name="Nolan M."/>
            <person name="Lipzen A."/>
            <person name="Salamov A."/>
            <person name="Henrissat B."/>
            <person name="Wiebenga A."/>
            <person name="De vries R.P."/>
            <person name="Grigoriev I.V."/>
            <person name="Mortensen U.H."/>
            <person name="Andersen M.R."/>
            <person name="Baker S.E."/>
        </authorList>
    </citation>
    <scope>NUCLEOTIDE SEQUENCE [LARGE SCALE GENOMIC DNA]</scope>
    <source>
        <strain evidence="8 9">CBS 121057</strain>
    </source>
</reference>
<dbReference type="OrthoDB" id="444631at2759"/>
<evidence type="ECO:0000313" key="9">
    <source>
        <dbReference type="Proteomes" id="UP000248423"/>
    </source>
</evidence>
<feature type="transmembrane region" description="Helical" evidence="6">
    <location>
        <begin position="20"/>
        <end position="42"/>
    </location>
</feature>
<dbReference type="Proteomes" id="UP000248423">
    <property type="component" value="Unassembled WGS sequence"/>
</dbReference>
<evidence type="ECO:0000256" key="6">
    <source>
        <dbReference type="SAM" id="Phobius"/>
    </source>
</evidence>
<evidence type="ECO:0000259" key="7">
    <source>
        <dbReference type="Pfam" id="PF20684"/>
    </source>
</evidence>
<sequence length="338" mass="36347">MASMNPVAAIVQPTAVKPAAYVGLASALCVLSAGLVSLRCWTNFNHMGKLHVDDYLSVLAFLFLIWNTVAFALLFEMLNSNPDDVTITHLTRLVAVGIASGNGAIYSAKLPLLFMLMRTFGIKKWLRWTCLFLIIFGTLGGVISLLYAGIACSPNLHEPTAPFLVSCVDALTDATVARGSLSLAIDVIVFILPLPIIVNLKMPLRKKIGLAFAFATGLLAIAASALCLYFQEAQSGGSSNNFANALLVSTVESSVVLMVSCTPGIHLFWTKYMGSLRTRLGITTTLNKSKLSDSNMGGTVTSKDGIQVRTDQYVELEDRAGLVKPTYEARALSVKQYV</sequence>
<dbReference type="InterPro" id="IPR049326">
    <property type="entry name" value="Rhodopsin_dom_fungi"/>
</dbReference>
<comment type="similarity">
    <text evidence="5">Belongs to the SAT4 family.</text>
</comment>
<evidence type="ECO:0000256" key="1">
    <source>
        <dbReference type="ARBA" id="ARBA00004141"/>
    </source>
</evidence>
<evidence type="ECO:0000256" key="2">
    <source>
        <dbReference type="ARBA" id="ARBA00022692"/>
    </source>
</evidence>
<gene>
    <name evidence="8" type="ORF">BO78DRAFT_419980</name>
</gene>
<evidence type="ECO:0000313" key="8">
    <source>
        <dbReference type="EMBL" id="PYI05121.1"/>
    </source>
</evidence>
<feature type="transmembrane region" description="Helical" evidence="6">
    <location>
        <begin position="243"/>
        <end position="269"/>
    </location>
</feature>
<dbReference type="AlphaFoldDB" id="A0A319E556"/>
<organism evidence="8 9">
    <name type="scientific">Aspergillus sclerotiicarbonarius (strain CBS 121057 / IBT 28362)</name>
    <dbReference type="NCBI Taxonomy" id="1448318"/>
    <lineage>
        <taxon>Eukaryota</taxon>
        <taxon>Fungi</taxon>
        <taxon>Dikarya</taxon>
        <taxon>Ascomycota</taxon>
        <taxon>Pezizomycotina</taxon>
        <taxon>Eurotiomycetes</taxon>
        <taxon>Eurotiomycetidae</taxon>
        <taxon>Eurotiales</taxon>
        <taxon>Aspergillaceae</taxon>
        <taxon>Aspergillus</taxon>
        <taxon>Aspergillus subgen. Circumdati</taxon>
    </lineage>
</organism>
<name>A0A319E556_ASPSB</name>
<feature type="transmembrane region" description="Helical" evidence="6">
    <location>
        <begin position="95"/>
        <end position="116"/>
    </location>
</feature>
<feature type="transmembrane region" description="Helical" evidence="6">
    <location>
        <begin position="181"/>
        <end position="198"/>
    </location>
</feature>
<feature type="domain" description="Rhodopsin" evidence="7">
    <location>
        <begin position="38"/>
        <end position="266"/>
    </location>
</feature>
<feature type="transmembrane region" description="Helical" evidence="6">
    <location>
        <begin position="128"/>
        <end position="150"/>
    </location>
</feature>
<evidence type="ECO:0000256" key="3">
    <source>
        <dbReference type="ARBA" id="ARBA00022989"/>
    </source>
</evidence>
<comment type="subcellular location">
    <subcellularLocation>
        <location evidence="1">Membrane</location>
        <topology evidence="1">Multi-pass membrane protein</topology>
    </subcellularLocation>
</comment>
<evidence type="ECO:0000256" key="5">
    <source>
        <dbReference type="ARBA" id="ARBA00038359"/>
    </source>
</evidence>
<keyword evidence="9" id="KW-1185">Reference proteome</keyword>
<protein>
    <recommendedName>
        <fullName evidence="7">Rhodopsin domain-containing protein</fullName>
    </recommendedName>
</protein>
<dbReference type="InterPro" id="IPR052337">
    <property type="entry name" value="SAT4-like"/>
</dbReference>
<dbReference type="EMBL" id="KZ826361">
    <property type="protein sequence ID" value="PYI05121.1"/>
    <property type="molecule type" value="Genomic_DNA"/>
</dbReference>
<feature type="transmembrane region" description="Helical" evidence="6">
    <location>
        <begin position="210"/>
        <end position="231"/>
    </location>
</feature>
<dbReference type="Pfam" id="PF20684">
    <property type="entry name" value="Fung_rhodopsin"/>
    <property type="match status" value="1"/>
</dbReference>
<keyword evidence="4 6" id="KW-0472">Membrane</keyword>